<protein>
    <recommendedName>
        <fullName evidence="2">ATP-grasp domain-containing protein</fullName>
    </recommendedName>
</protein>
<keyword evidence="1" id="KW-0547">Nucleotide-binding</keyword>
<dbReference type="Proteomes" id="UP000315540">
    <property type="component" value="Unassembled WGS sequence"/>
</dbReference>
<dbReference type="Gene3D" id="3.30.1490.20">
    <property type="entry name" value="ATP-grasp fold, A domain"/>
    <property type="match status" value="1"/>
</dbReference>
<keyword evidence="4" id="KW-1185">Reference proteome</keyword>
<evidence type="ECO:0000259" key="2">
    <source>
        <dbReference type="PROSITE" id="PS50975"/>
    </source>
</evidence>
<dbReference type="EMBL" id="VFWZ01000006">
    <property type="protein sequence ID" value="TPN83991.1"/>
    <property type="molecule type" value="Genomic_DNA"/>
</dbReference>
<name>A0A504JCE6_9FLAO</name>
<reference evidence="3 4" key="1">
    <citation type="submission" date="2019-06" db="EMBL/GenBank/DDBJ databases">
        <authorList>
            <person name="Meng X."/>
        </authorList>
    </citation>
    <scope>NUCLEOTIDE SEQUENCE [LARGE SCALE GENOMIC DNA]</scope>
    <source>
        <strain evidence="3 4">M625</strain>
    </source>
</reference>
<dbReference type="GO" id="GO:0005524">
    <property type="term" value="F:ATP binding"/>
    <property type="evidence" value="ECO:0007669"/>
    <property type="project" value="UniProtKB-UniRule"/>
</dbReference>
<sequence>MKKILALTDYKDNFGSKHLDQPYRSGMDKGKLEQYFNSYGFQVTFSKFSEIDWQSESLKDNIVIYTSSEDPKYFYKDFIEDIILALQLSNIQVVPSYQYLRANNNKVFMELLRNVELPNQFCQLKTIQLGVLEDVKSHAKNIKYPVVIKASRGALGSKIYLAKNENDLVKKIKKASKTFYIKDYLWDLGRSYKHKGYLKNSIYRKKFIIQEFIPDLEKDWKVLIFGDRYFILTRYNRKNDFRASGSKTNYKAGTQSEYTYQILDFAKQVFEYLDIPHVSLDIAFDGQQYYLLEMQGIYFGTSTINMSDAYFVFENNQWIPKEINIDLEKIYTDSIINFLSK</sequence>
<gene>
    <name evidence="3" type="ORF">FHK87_18690</name>
</gene>
<evidence type="ECO:0000256" key="1">
    <source>
        <dbReference type="PROSITE-ProRule" id="PRU00409"/>
    </source>
</evidence>
<dbReference type="InterPro" id="IPR013651">
    <property type="entry name" value="ATP-grasp_RimK-type"/>
</dbReference>
<feature type="domain" description="ATP-grasp" evidence="2">
    <location>
        <begin position="109"/>
        <end position="336"/>
    </location>
</feature>
<dbReference type="AlphaFoldDB" id="A0A504JCE6"/>
<dbReference type="OrthoDB" id="1704979at2"/>
<evidence type="ECO:0000313" key="3">
    <source>
        <dbReference type="EMBL" id="TPN83991.1"/>
    </source>
</evidence>
<comment type="caution">
    <text evidence="3">The sequence shown here is derived from an EMBL/GenBank/DDBJ whole genome shotgun (WGS) entry which is preliminary data.</text>
</comment>
<dbReference type="InterPro" id="IPR011761">
    <property type="entry name" value="ATP-grasp"/>
</dbReference>
<dbReference type="GO" id="GO:0046872">
    <property type="term" value="F:metal ion binding"/>
    <property type="evidence" value="ECO:0007669"/>
    <property type="project" value="InterPro"/>
</dbReference>
<accession>A0A504JCE6</accession>
<organism evidence="3 4">
    <name type="scientific">Aquimarina algicola</name>
    <dbReference type="NCBI Taxonomy" id="2589995"/>
    <lineage>
        <taxon>Bacteria</taxon>
        <taxon>Pseudomonadati</taxon>
        <taxon>Bacteroidota</taxon>
        <taxon>Flavobacteriia</taxon>
        <taxon>Flavobacteriales</taxon>
        <taxon>Flavobacteriaceae</taxon>
        <taxon>Aquimarina</taxon>
    </lineage>
</organism>
<dbReference type="RefSeq" id="WP_140595299.1">
    <property type="nucleotide sequence ID" value="NZ_VFWZ01000006.1"/>
</dbReference>
<evidence type="ECO:0000313" key="4">
    <source>
        <dbReference type="Proteomes" id="UP000315540"/>
    </source>
</evidence>
<dbReference type="Pfam" id="PF08443">
    <property type="entry name" value="RimK"/>
    <property type="match status" value="1"/>
</dbReference>
<keyword evidence="1" id="KW-0067">ATP-binding</keyword>
<dbReference type="InterPro" id="IPR013815">
    <property type="entry name" value="ATP_grasp_subdomain_1"/>
</dbReference>
<dbReference type="SUPFAM" id="SSF56059">
    <property type="entry name" value="Glutathione synthetase ATP-binding domain-like"/>
    <property type="match status" value="1"/>
</dbReference>
<proteinExistence type="predicted"/>
<dbReference type="Gene3D" id="3.30.470.20">
    <property type="entry name" value="ATP-grasp fold, B domain"/>
    <property type="match status" value="1"/>
</dbReference>
<dbReference type="PROSITE" id="PS50975">
    <property type="entry name" value="ATP_GRASP"/>
    <property type="match status" value="1"/>
</dbReference>